<gene>
    <name evidence="2" type="ORF">CITCOLO1_LOCUS14923</name>
</gene>
<sequence>MNRLLSRGHELGQLLDKTNIQTSGVKTKRENPSYKYKPEGYEMMKSKNLRLANVKSANIASSDGGGDLVGEGQTRRNTAAKGNPNHVGDPERQVQW</sequence>
<feature type="compositionally biased region" description="Polar residues" evidence="1">
    <location>
        <begin position="16"/>
        <end position="25"/>
    </location>
</feature>
<accession>A0ABP0YVH7</accession>
<keyword evidence="3" id="KW-1185">Reference proteome</keyword>
<dbReference type="EMBL" id="OZ021739">
    <property type="protein sequence ID" value="CAK9322760.1"/>
    <property type="molecule type" value="Genomic_DNA"/>
</dbReference>
<reference evidence="2 3" key="1">
    <citation type="submission" date="2024-03" db="EMBL/GenBank/DDBJ databases">
        <authorList>
            <person name="Gkanogiannis A."/>
            <person name="Becerra Lopez-Lavalle L."/>
        </authorList>
    </citation>
    <scope>NUCLEOTIDE SEQUENCE [LARGE SCALE GENOMIC DNA]</scope>
</reference>
<feature type="compositionally biased region" description="Basic and acidic residues" evidence="1">
    <location>
        <begin position="27"/>
        <end position="36"/>
    </location>
</feature>
<proteinExistence type="predicted"/>
<organism evidence="2 3">
    <name type="scientific">Citrullus colocynthis</name>
    <name type="common">colocynth</name>
    <dbReference type="NCBI Taxonomy" id="252529"/>
    <lineage>
        <taxon>Eukaryota</taxon>
        <taxon>Viridiplantae</taxon>
        <taxon>Streptophyta</taxon>
        <taxon>Embryophyta</taxon>
        <taxon>Tracheophyta</taxon>
        <taxon>Spermatophyta</taxon>
        <taxon>Magnoliopsida</taxon>
        <taxon>eudicotyledons</taxon>
        <taxon>Gunneridae</taxon>
        <taxon>Pentapetalae</taxon>
        <taxon>rosids</taxon>
        <taxon>fabids</taxon>
        <taxon>Cucurbitales</taxon>
        <taxon>Cucurbitaceae</taxon>
        <taxon>Benincaseae</taxon>
        <taxon>Citrullus</taxon>
    </lineage>
</organism>
<dbReference type="Proteomes" id="UP001642487">
    <property type="component" value="Chromosome 5"/>
</dbReference>
<evidence type="ECO:0000313" key="2">
    <source>
        <dbReference type="EMBL" id="CAK9322760.1"/>
    </source>
</evidence>
<evidence type="ECO:0000256" key="1">
    <source>
        <dbReference type="SAM" id="MobiDB-lite"/>
    </source>
</evidence>
<evidence type="ECO:0000313" key="3">
    <source>
        <dbReference type="Proteomes" id="UP001642487"/>
    </source>
</evidence>
<name>A0ABP0YVH7_9ROSI</name>
<feature type="region of interest" description="Disordered" evidence="1">
    <location>
        <begin position="58"/>
        <end position="96"/>
    </location>
</feature>
<feature type="region of interest" description="Disordered" evidence="1">
    <location>
        <begin position="1"/>
        <end position="36"/>
    </location>
</feature>
<protein>
    <submittedName>
        <fullName evidence="2">Uncharacterized protein</fullName>
    </submittedName>
</protein>